<dbReference type="Proteomes" id="UP001143370">
    <property type="component" value="Unassembled WGS sequence"/>
</dbReference>
<comment type="caution">
    <text evidence="1">The sequence shown here is derived from an EMBL/GenBank/DDBJ whole genome shotgun (WGS) entry which is preliminary data.</text>
</comment>
<gene>
    <name evidence="1" type="ORF">GCM10017643_27160</name>
</gene>
<reference evidence="1" key="2">
    <citation type="submission" date="2023-01" db="EMBL/GenBank/DDBJ databases">
        <authorList>
            <person name="Sun Q."/>
            <person name="Evtushenko L."/>
        </authorList>
    </citation>
    <scope>NUCLEOTIDE SEQUENCE</scope>
    <source>
        <strain evidence="1">VKM B-2484</strain>
    </source>
</reference>
<sequence length="206" mass="22359">MLEPIDVVNEAAFLAGATPLASLDASTQTAAGARLAYDRLLGHMLGIHWFSWSLSTRQLSRLADAVPLTGYKYVFALPPDRVGNPRAIIADIKRPDALYPTYLLEGDQVHADDDPLFARIRTKAPPRLWSGPFREAFTVALAANFAYSLKRNRGLASELKLDAFGPPSMSDRGGKMLAAILDDGQSTPSMENPVLAYDPLTTAWGS</sequence>
<accession>A0A9W6J844</accession>
<evidence type="ECO:0000313" key="2">
    <source>
        <dbReference type="Proteomes" id="UP001143370"/>
    </source>
</evidence>
<name>A0A9W6J844_9HYPH</name>
<evidence type="ECO:0000313" key="1">
    <source>
        <dbReference type="EMBL" id="GLK72600.1"/>
    </source>
</evidence>
<organism evidence="1 2">
    <name type="scientific">Ancylobacter dichloromethanicus</name>
    <dbReference type="NCBI Taxonomy" id="518825"/>
    <lineage>
        <taxon>Bacteria</taxon>
        <taxon>Pseudomonadati</taxon>
        <taxon>Pseudomonadota</taxon>
        <taxon>Alphaproteobacteria</taxon>
        <taxon>Hyphomicrobiales</taxon>
        <taxon>Xanthobacteraceae</taxon>
        <taxon>Ancylobacter</taxon>
    </lineage>
</organism>
<dbReference type="EMBL" id="BSFJ01000018">
    <property type="protein sequence ID" value="GLK72600.1"/>
    <property type="molecule type" value="Genomic_DNA"/>
</dbReference>
<protein>
    <submittedName>
        <fullName evidence="1">Uncharacterized protein</fullName>
    </submittedName>
</protein>
<reference evidence="1" key="1">
    <citation type="journal article" date="2014" name="Int. J. Syst. Evol. Microbiol.">
        <title>Complete genome sequence of Corynebacterium casei LMG S-19264T (=DSM 44701T), isolated from a smear-ripened cheese.</title>
        <authorList>
            <consortium name="US DOE Joint Genome Institute (JGI-PGF)"/>
            <person name="Walter F."/>
            <person name="Albersmeier A."/>
            <person name="Kalinowski J."/>
            <person name="Ruckert C."/>
        </authorList>
    </citation>
    <scope>NUCLEOTIDE SEQUENCE</scope>
    <source>
        <strain evidence="1">VKM B-2484</strain>
    </source>
</reference>
<keyword evidence="2" id="KW-1185">Reference proteome</keyword>
<dbReference type="RefSeq" id="WP_213371164.1">
    <property type="nucleotide sequence ID" value="NZ_BSFJ01000018.1"/>
</dbReference>
<proteinExistence type="predicted"/>
<dbReference type="AlphaFoldDB" id="A0A9W6J844"/>